<keyword evidence="2 8" id="KW-0597">Phosphoprotein</keyword>
<keyword evidence="6" id="KW-0804">Transcription</keyword>
<dbReference type="GO" id="GO:0000976">
    <property type="term" value="F:transcription cis-regulatory region binding"/>
    <property type="evidence" value="ECO:0007669"/>
    <property type="project" value="TreeGrafter"/>
</dbReference>
<evidence type="ECO:0000313" key="10">
    <source>
        <dbReference type="EMBL" id="HJC44219.1"/>
    </source>
</evidence>
<dbReference type="GO" id="GO:0000156">
    <property type="term" value="F:phosphorelay response regulator activity"/>
    <property type="evidence" value="ECO:0007669"/>
    <property type="project" value="TreeGrafter"/>
</dbReference>
<dbReference type="PANTHER" id="PTHR48111:SF1">
    <property type="entry name" value="TWO-COMPONENT RESPONSE REGULATOR ORR33"/>
    <property type="match status" value="1"/>
</dbReference>
<evidence type="ECO:0000256" key="3">
    <source>
        <dbReference type="ARBA" id="ARBA00023012"/>
    </source>
</evidence>
<evidence type="ECO:0000256" key="8">
    <source>
        <dbReference type="PROSITE-ProRule" id="PRU00169"/>
    </source>
</evidence>
<dbReference type="InterPro" id="IPR039420">
    <property type="entry name" value="WalR-like"/>
</dbReference>
<dbReference type="EMBL" id="DWWI01000232">
    <property type="protein sequence ID" value="HJC44219.1"/>
    <property type="molecule type" value="Genomic_DNA"/>
</dbReference>
<dbReference type="SUPFAM" id="SSF52172">
    <property type="entry name" value="CheY-like"/>
    <property type="match status" value="1"/>
</dbReference>
<dbReference type="SMART" id="SM00448">
    <property type="entry name" value="REC"/>
    <property type="match status" value="1"/>
</dbReference>
<evidence type="ECO:0000256" key="4">
    <source>
        <dbReference type="ARBA" id="ARBA00023015"/>
    </source>
</evidence>
<evidence type="ECO:0000256" key="5">
    <source>
        <dbReference type="ARBA" id="ARBA00023125"/>
    </source>
</evidence>
<comment type="caution">
    <text evidence="10">The sequence shown here is derived from an EMBL/GenBank/DDBJ whole genome shotgun (WGS) entry which is preliminary data.</text>
</comment>
<dbReference type="GO" id="GO:0005829">
    <property type="term" value="C:cytosol"/>
    <property type="evidence" value="ECO:0007669"/>
    <property type="project" value="TreeGrafter"/>
</dbReference>
<keyword evidence="4" id="KW-0805">Transcription regulation</keyword>
<keyword evidence="3" id="KW-0902">Two-component regulatory system</keyword>
<dbReference type="InterPro" id="IPR001789">
    <property type="entry name" value="Sig_transdc_resp-reg_receiver"/>
</dbReference>
<organism evidence="10 11">
    <name type="scientific">Candidatus Mediterraneibacter gallistercoris</name>
    <dbReference type="NCBI Taxonomy" id="2838671"/>
    <lineage>
        <taxon>Bacteria</taxon>
        <taxon>Bacillati</taxon>
        <taxon>Bacillota</taxon>
        <taxon>Clostridia</taxon>
        <taxon>Lachnospirales</taxon>
        <taxon>Lachnospiraceae</taxon>
        <taxon>Mediterraneibacter</taxon>
    </lineage>
</organism>
<evidence type="ECO:0000256" key="7">
    <source>
        <dbReference type="ARBA" id="ARBA00024867"/>
    </source>
</evidence>
<reference evidence="10" key="1">
    <citation type="journal article" date="2021" name="PeerJ">
        <title>Extensive microbial diversity within the chicken gut microbiome revealed by metagenomics and culture.</title>
        <authorList>
            <person name="Gilroy R."/>
            <person name="Ravi A."/>
            <person name="Getino M."/>
            <person name="Pursley I."/>
            <person name="Horton D.L."/>
            <person name="Alikhan N.F."/>
            <person name="Baker D."/>
            <person name="Gharbi K."/>
            <person name="Hall N."/>
            <person name="Watson M."/>
            <person name="Adriaenssens E.M."/>
            <person name="Foster-Nyarko E."/>
            <person name="Jarju S."/>
            <person name="Secka A."/>
            <person name="Antonio M."/>
            <person name="Oren A."/>
            <person name="Chaudhuri R.R."/>
            <person name="La Ragione R."/>
            <person name="Hildebrand F."/>
            <person name="Pallen M.J."/>
        </authorList>
    </citation>
    <scope>NUCLEOTIDE SEQUENCE</scope>
    <source>
        <strain evidence="10">CHK165-2605</strain>
    </source>
</reference>
<dbReference type="Gene3D" id="3.40.50.2300">
    <property type="match status" value="1"/>
</dbReference>
<comment type="function">
    <text evidence="7">May play the central regulatory role in sporulation. It may be an element of the effector pathway responsible for the activation of sporulation genes in response to nutritional stress. Spo0A may act in concert with spo0H (a sigma factor) to control the expression of some genes that are critical to the sporulation process.</text>
</comment>
<proteinExistence type="predicted"/>
<dbReference type="AlphaFoldDB" id="A0A9D2T3G7"/>
<evidence type="ECO:0000256" key="6">
    <source>
        <dbReference type="ARBA" id="ARBA00023163"/>
    </source>
</evidence>
<feature type="modified residue" description="4-aspartylphosphate" evidence="8">
    <location>
        <position position="62"/>
    </location>
</feature>
<keyword evidence="5" id="KW-0238">DNA-binding</keyword>
<accession>A0A9D2T3G7</accession>
<dbReference type="InterPro" id="IPR011006">
    <property type="entry name" value="CheY-like_superfamily"/>
</dbReference>
<sequence>MPEMRIAVCDDEEFYRDELSKMITVYGNETGQKLILDTWESGVALLDAVKGGDKDYDIIFLDIEMPELSGMEAGEELRRMGKNMALCFVTSFNEYALNAYQIDAIGYVVKPIQYLNLKKMMEKAEMQYWYRKKKRGGAETVSGSQAWTPIRYHRP</sequence>
<reference evidence="10" key="2">
    <citation type="submission" date="2021-04" db="EMBL/GenBank/DDBJ databases">
        <authorList>
            <person name="Gilroy R."/>
        </authorList>
    </citation>
    <scope>NUCLEOTIDE SEQUENCE</scope>
    <source>
        <strain evidence="10">CHK165-2605</strain>
    </source>
</reference>
<protein>
    <recommendedName>
        <fullName evidence="1">Stage 0 sporulation protein A homolog</fullName>
    </recommendedName>
</protein>
<dbReference type="Proteomes" id="UP000823895">
    <property type="component" value="Unassembled WGS sequence"/>
</dbReference>
<dbReference type="Pfam" id="PF00072">
    <property type="entry name" value="Response_reg"/>
    <property type="match status" value="1"/>
</dbReference>
<name>A0A9D2T3G7_9FIRM</name>
<evidence type="ECO:0000256" key="1">
    <source>
        <dbReference type="ARBA" id="ARBA00018672"/>
    </source>
</evidence>
<dbReference type="GO" id="GO:0032993">
    <property type="term" value="C:protein-DNA complex"/>
    <property type="evidence" value="ECO:0007669"/>
    <property type="project" value="TreeGrafter"/>
</dbReference>
<feature type="domain" description="Response regulatory" evidence="9">
    <location>
        <begin position="5"/>
        <end position="125"/>
    </location>
</feature>
<evidence type="ECO:0000313" key="11">
    <source>
        <dbReference type="Proteomes" id="UP000823895"/>
    </source>
</evidence>
<evidence type="ECO:0000256" key="2">
    <source>
        <dbReference type="ARBA" id="ARBA00022553"/>
    </source>
</evidence>
<dbReference type="PANTHER" id="PTHR48111">
    <property type="entry name" value="REGULATOR OF RPOS"/>
    <property type="match status" value="1"/>
</dbReference>
<dbReference type="GO" id="GO:0006355">
    <property type="term" value="P:regulation of DNA-templated transcription"/>
    <property type="evidence" value="ECO:0007669"/>
    <property type="project" value="TreeGrafter"/>
</dbReference>
<dbReference type="PROSITE" id="PS50110">
    <property type="entry name" value="RESPONSE_REGULATORY"/>
    <property type="match status" value="1"/>
</dbReference>
<evidence type="ECO:0000259" key="9">
    <source>
        <dbReference type="PROSITE" id="PS50110"/>
    </source>
</evidence>
<gene>
    <name evidence="10" type="ORF">H9756_11190</name>
</gene>